<evidence type="ECO:0000256" key="1">
    <source>
        <dbReference type="ARBA" id="ARBA00008188"/>
    </source>
</evidence>
<accession>A0A3Q0G292</accession>
<sequence>MTDPEYVLCRWKTRLWPAKVLSKIVTSTRSGKTASFNVEILGVAEQTKITCADPEPLEKERIQVIASELGDREEKPTDELEEIKYRCALKIALNILNGESSSKQVGLSNEGPVTRSARKEIKTLLSLSPDSTSCQVPLPKELKGHQTLKKGEQKKQSPQTDPNPPKSKRSLNSEEGAKPCRNRTRSSVSKSKDLNNARKSEGQNHKASKSKVKTLKNQEKVNSKLSKAVRSSSLTREENVKTKEGRKRSRKVYEPSSPITKLQVPAFLAQSTPVSASYSSITANAFGKKASGKKQSGRRLLDSSVESLSNELQSEVSEESEASGRKCRILEGSKKPVNSRHIVRKRASNAVASPCRKRRCRSCPEPLCRASNPRKRLDISPRPREEKNKSNLRAKNIELPDFQEDEEPSSIEPGMLVWCKLRRYPYWPAVVKRVSRKPKKANVLLIEGNVNFKNPKGFSTHLRNLKHFDCEEKQKLIDQAKEDYSHEVEWCIELISDYRIRVGCHSFTGSFLEYLADDISYPVRKEVNRGIVQMTFPHVAEEDLEESVLETPSDKPSKKVLPDRMRAARDKANEKIVEFIVKTKGAEEHLQAILKSQKQSRWLKEFLNSSHYVTCVETYLEDEGQLDLVVNYLKKVYHETDARNLDLVNGDRIKFILDVLLPEAVIFAISAVDDIDYKKAEEKYIKGPSVSKREREIFDEEILEQKKLELLDTKLASEDSI</sequence>
<evidence type="ECO:0000313" key="5">
    <source>
        <dbReference type="RefSeq" id="XP_025052193.1"/>
    </source>
</evidence>
<dbReference type="Gene3D" id="6.10.300.20">
    <property type="match status" value="1"/>
</dbReference>
<dbReference type="RefSeq" id="XP_025052193.1">
    <property type="nucleotide sequence ID" value="XM_025196408.1"/>
</dbReference>
<reference evidence="5" key="1">
    <citation type="submission" date="2025-08" db="UniProtKB">
        <authorList>
            <consortium name="RefSeq"/>
        </authorList>
    </citation>
    <scope>IDENTIFICATION</scope>
</reference>
<dbReference type="Pfam" id="PF20886">
    <property type="entry name" value="PWP3A-B_C"/>
    <property type="match status" value="1"/>
</dbReference>
<comment type="similarity">
    <text evidence="1">Belongs to the PWWP3A family.</text>
</comment>
<dbReference type="PROSITE" id="PS50812">
    <property type="entry name" value="PWWP"/>
    <property type="match status" value="1"/>
</dbReference>
<dbReference type="PANTHER" id="PTHR31333">
    <property type="entry name" value="PWWP DOMAIN-CONTAINING DNA REPAIR FACTOR 3 FAMILY MEMBER"/>
    <property type="match status" value="1"/>
</dbReference>
<feature type="compositionally biased region" description="Basic and acidic residues" evidence="2">
    <location>
        <begin position="190"/>
        <end position="204"/>
    </location>
</feature>
<feature type="compositionally biased region" description="Basic and acidic residues" evidence="2">
    <location>
        <begin position="322"/>
        <end position="333"/>
    </location>
</feature>
<feature type="domain" description="PWWP" evidence="3">
    <location>
        <begin position="413"/>
        <end position="431"/>
    </location>
</feature>
<dbReference type="Gene3D" id="2.30.30.140">
    <property type="match status" value="1"/>
</dbReference>
<feature type="region of interest" description="Disordered" evidence="2">
    <location>
        <begin position="374"/>
        <end position="393"/>
    </location>
</feature>
<keyword evidence="4" id="KW-1185">Reference proteome</keyword>
<evidence type="ECO:0000256" key="2">
    <source>
        <dbReference type="SAM" id="MobiDB-lite"/>
    </source>
</evidence>
<gene>
    <name evidence="5" type="primary">LOC102377076</name>
</gene>
<evidence type="ECO:0000313" key="4">
    <source>
        <dbReference type="Proteomes" id="UP000189705"/>
    </source>
</evidence>
<feature type="region of interest" description="Disordered" evidence="2">
    <location>
        <begin position="283"/>
        <end position="333"/>
    </location>
</feature>
<dbReference type="CTD" id="84939"/>
<dbReference type="InterPro" id="IPR048765">
    <property type="entry name" value="PWP3A_3B_4_N"/>
</dbReference>
<feature type="compositionally biased region" description="Basic and acidic residues" evidence="2">
    <location>
        <begin position="140"/>
        <end position="155"/>
    </location>
</feature>
<feature type="compositionally biased region" description="Polar residues" evidence="2">
    <location>
        <begin position="223"/>
        <end position="234"/>
    </location>
</feature>
<dbReference type="InterPro" id="IPR035504">
    <property type="entry name" value="MUM1-like_PWWP"/>
</dbReference>
<dbReference type="InterPro" id="IPR040263">
    <property type="entry name" value="PWP3A_3B_4"/>
</dbReference>
<dbReference type="SUPFAM" id="SSF63748">
    <property type="entry name" value="Tudor/PWWP/MBT"/>
    <property type="match status" value="1"/>
</dbReference>
<protein>
    <submittedName>
        <fullName evidence="5">PWWP domain-containing protein MUM1 isoform X3</fullName>
    </submittedName>
</protein>
<dbReference type="Pfam" id="PF20887">
    <property type="entry name" value="PWP3A-B_N"/>
    <property type="match status" value="1"/>
</dbReference>
<proteinExistence type="inferred from homology"/>
<feature type="compositionally biased region" description="Polar residues" evidence="2">
    <location>
        <begin position="304"/>
        <end position="315"/>
    </location>
</feature>
<feature type="compositionally biased region" description="Basic and acidic residues" evidence="2">
    <location>
        <begin position="375"/>
        <end position="389"/>
    </location>
</feature>
<dbReference type="FunFam" id="2.30.30.140:FF:000063">
    <property type="entry name" value="PWWP domain-containing DNA repair factor 3A"/>
    <property type="match status" value="1"/>
</dbReference>
<evidence type="ECO:0000259" key="3">
    <source>
        <dbReference type="PROSITE" id="PS50812"/>
    </source>
</evidence>
<dbReference type="AlphaFoldDB" id="A0A3Q0G292"/>
<dbReference type="GeneID" id="102377076"/>
<dbReference type="PANTHER" id="PTHR31333:SF6">
    <property type="entry name" value="MUM1 LIKE 1"/>
    <property type="match status" value="1"/>
</dbReference>
<dbReference type="Proteomes" id="UP000189705">
    <property type="component" value="Unplaced"/>
</dbReference>
<dbReference type="Pfam" id="PF20884">
    <property type="entry name" value="MUM1-like_PWWP"/>
    <property type="match status" value="1"/>
</dbReference>
<dbReference type="InterPro" id="IPR000313">
    <property type="entry name" value="PWWP_dom"/>
</dbReference>
<dbReference type="InterPro" id="IPR048795">
    <property type="entry name" value="PWP3A_3B_4_C"/>
</dbReference>
<feature type="region of interest" description="Disordered" evidence="2">
    <location>
        <begin position="128"/>
        <end position="258"/>
    </location>
</feature>
<dbReference type="CDD" id="cd06080">
    <property type="entry name" value="PWWP_MUM1-like"/>
    <property type="match status" value="1"/>
</dbReference>
<name>A0A3Q0G292_ALLSI</name>
<organism evidence="4 5">
    <name type="scientific">Alligator sinensis</name>
    <name type="common">Chinese alligator</name>
    <dbReference type="NCBI Taxonomy" id="38654"/>
    <lineage>
        <taxon>Eukaryota</taxon>
        <taxon>Metazoa</taxon>
        <taxon>Chordata</taxon>
        <taxon>Craniata</taxon>
        <taxon>Vertebrata</taxon>
        <taxon>Euteleostomi</taxon>
        <taxon>Archelosauria</taxon>
        <taxon>Archosauria</taxon>
        <taxon>Crocodylia</taxon>
        <taxon>Alligatoridae</taxon>
        <taxon>Alligatorinae</taxon>
        <taxon>Alligator</taxon>
    </lineage>
</organism>